<dbReference type="Proteomes" id="UP000006514">
    <property type="component" value="Unassembled WGS sequence"/>
</dbReference>
<dbReference type="KEGG" id="adl:AURDEDRAFT_174537"/>
<evidence type="ECO:0000313" key="3">
    <source>
        <dbReference type="Proteomes" id="UP000006514"/>
    </source>
</evidence>
<evidence type="ECO:0000313" key="2">
    <source>
        <dbReference type="EMBL" id="EJD36414.1"/>
    </source>
</evidence>
<dbReference type="AlphaFoldDB" id="J0WUG8"/>
<evidence type="ECO:0000256" key="1">
    <source>
        <dbReference type="SAM" id="MobiDB-lite"/>
    </source>
</evidence>
<dbReference type="InParanoid" id="J0WUG8"/>
<accession>J0WUG8</accession>
<sequence length="106" mass="11429">MVKARERLPGRVPHDKQYDDRVDPTLVLSESSASQRLRRPEDLHARGLAFALAGLKRGNAFVVGPTTQPGPPALAPPCLALHRARNQLGPVAPDNADPSNTFFIAS</sequence>
<gene>
    <name evidence="2" type="ORF">AURDEDRAFT_174537</name>
</gene>
<reference evidence="3" key="1">
    <citation type="journal article" date="2012" name="Science">
        <title>The Paleozoic origin of enzymatic lignin decomposition reconstructed from 31 fungal genomes.</title>
        <authorList>
            <person name="Floudas D."/>
            <person name="Binder M."/>
            <person name="Riley R."/>
            <person name="Barry K."/>
            <person name="Blanchette R.A."/>
            <person name="Henrissat B."/>
            <person name="Martinez A.T."/>
            <person name="Otillar R."/>
            <person name="Spatafora J.W."/>
            <person name="Yadav J.S."/>
            <person name="Aerts A."/>
            <person name="Benoit I."/>
            <person name="Boyd A."/>
            <person name="Carlson A."/>
            <person name="Copeland A."/>
            <person name="Coutinho P.M."/>
            <person name="de Vries R.P."/>
            <person name="Ferreira P."/>
            <person name="Findley K."/>
            <person name="Foster B."/>
            <person name="Gaskell J."/>
            <person name="Glotzer D."/>
            <person name="Gorecki P."/>
            <person name="Heitman J."/>
            <person name="Hesse C."/>
            <person name="Hori C."/>
            <person name="Igarashi K."/>
            <person name="Jurgens J.A."/>
            <person name="Kallen N."/>
            <person name="Kersten P."/>
            <person name="Kohler A."/>
            <person name="Kuees U."/>
            <person name="Kumar T.K.A."/>
            <person name="Kuo A."/>
            <person name="LaButti K."/>
            <person name="Larrondo L.F."/>
            <person name="Lindquist E."/>
            <person name="Ling A."/>
            <person name="Lombard V."/>
            <person name="Lucas S."/>
            <person name="Lundell T."/>
            <person name="Martin R."/>
            <person name="McLaughlin D.J."/>
            <person name="Morgenstern I."/>
            <person name="Morin E."/>
            <person name="Murat C."/>
            <person name="Nagy L.G."/>
            <person name="Nolan M."/>
            <person name="Ohm R.A."/>
            <person name="Patyshakuliyeva A."/>
            <person name="Rokas A."/>
            <person name="Ruiz-Duenas F.J."/>
            <person name="Sabat G."/>
            <person name="Salamov A."/>
            <person name="Samejima M."/>
            <person name="Schmutz J."/>
            <person name="Slot J.C."/>
            <person name="St John F."/>
            <person name="Stenlid J."/>
            <person name="Sun H."/>
            <person name="Sun S."/>
            <person name="Syed K."/>
            <person name="Tsang A."/>
            <person name="Wiebenga A."/>
            <person name="Young D."/>
            <person name="Pisabarro A."/>
            <person name="Eastwood D.C."/>
            <person name="Martin F."/>
            <person name="Cullen D."/>
            <person name="Grigoriev I.V."/>
            <person name="Hibbett D.S."/>
        </authorList>
    </citation>
    <scope>NUCLEOTIDE SEQUENCE [LARGE SCALE GENOMIC DNA]</scope>
    <source>
        <strain evidence="3">TFB10046</strain>
    </source>
</reference>
<protein>
    <submittedName>
        <fullName evidence="2">Uncharacterized protein</fullName>
    </submittedName>
</protein>
<name>J0WUG8_AURST</name>
<proteinExistence type="predicted"/>
<keyword evidence="3" id="KW-1185">Reference proteome</keyword>
<dbReference type="EMBL" id="JH687862">
    <property type="protein sequence ID" value="EJD36414.1"/>
    <property type="molecule type" value="Genomic_DNA"/>
</dbReference>
<organism evidence="2 3">
    <name type="scientific">Auricularia subglabra (strain TFB-10046 / SS5)</name>
    <name type="common">White-rot fungus</name>
    <name type="synonym">Auricularia delicata (strain TFB10046)</name>
    <dbReference type="NCBI Taxonomy" id="717982"/>
    <lineage>
        <taxon>Eukaryota</taxon>
        <taxon>Fungi</taxon>
        <taxon>Dikarya</taxon>
        <taxon>Basidiomycota</taxon>
        <taxon>Agaricomycotina</taxon>
        <taxon>Agaricomycetes</taxon>
        <taxon>Auriculariales</taxon>
        <taxon>Auriculariaceae</taxon>
        <taxon>Auricularia</taxon>
    </lineage>
</organism>
<feature type="region of interest" description="Disordered" evidence="1">
    <location>
        <begin position="1"/>
        <end position="23"/>
    </location>
</feature>